<dbReference type="AlphaFoldDB" id="A0A2H3ED81"/>
<name>A0A2H3ED81_ARMGA</name>
<protein>
    <submittedName>
        <fullName evidence="1">Uncharacterized protein</fullName>
    </submittedName>
</protein>
<dbReference type="InParanoid" id="A0A2H3ED81"/>
<sequence>MPLGRRSPLGRGRCSLFSLDLVFLSFAEVVVRINVGQLTIYRSNMTSFLVHGSRERCSSHPAWMMVFTCFSFHL</sequence>
<organism evidence="1 2">
    <name type="scientific">Armillaria gallica</name>
    <name type="common">Bulbous honey fungus</name>
    <name type="synonym">Armillaria bulbosa</name>
    <dbReference type="NCBI Taxonomy" id="47427"/>
    <lineage>
        <taxon>Eukaryota</taxon>
        <taxon>Fungi</taxon>
        <taxon>Dikarya</taxon>
        <taxon>Basidiomycota</taxon>
        <taxon>Agaricomycotina</taxon>
        <taxon>Agaricomycetes</taxon>
        <taxon>Agaricomycetidae</taxon>
        <taxon>Agaricales</taxon>
        <taxon>Marasmiineae</taxon>
        <taxon>Physalacriaceae</taxon>
        <taxon>Armillaria</taxon>
    </lineage>
</organism>
<gene>
    <name evidence="1" type="ORF">ARMGADRAFT_45698</name>
</gene>
<evidence type="ECO:0000313" key="2">
    <source>
        <dbReference type="Proteomes" id="UP000217790"/>
    </source>
</evidence>
<proteinExistence type="predicted"/>
<reference evidence="2" key="1">
    <citation type="journal article" date="2017" name="Nat. Ecol. Evol.">
        <title>Genome expansion and lineage-specific genetic innovations in the forest pathogenic fungi Armillaria.</title>
        <authorList>
            <person name="Sipos G."/>
            <person name="Prasanna A.N."/>
            <person name="Walter M.C."/>
            <person name="O'Connor E."/>
            <person name="Balint B."/>
            <person name="Krizsan K."/>
            <person name="Kiss B."/>
            <person name="Hess J."/>
            <person name="Varga T."/>
            <person name="Slot J."/>
            <person name="Riley R."/>
            <person name="Boka B."/>
            <person name="Rigling D."/>
            <person name="Barry K."/>
            <person name="Lee J."/>
            <person name="Mihaltcheva S."/>
            <person name="LaButti K."/>
            <person name="Lipzen A."/>
            <person name="Waldron R."/>
            <person name="Moloney N.M."/>
            <person name="Sperisen C."/>
            <person name="Kredics L."/>
            <person name="Vagvoelgyi C."/>
            <person name="Patrignani A."/>
            <person name="Fitzpatrick D."/>
            <person name="Nagy I."/>
            <person name="Doyle S."/>
            <person name="Anderson J.B."/>
            <person name="Grigoriev I.V."/>
            <person name="Gueldener U."/>
            <person name="Muensterkoetter M."/>
            <person name="Nagy L.G."/>
        </authorList>
    </citation>
    <scope>NUCLEOTIDE SEQUENCE [LARGE SCALE GENOMIC DNA]</scope>
    <source>
        <strain evidence="2">Ar21-2</strain>
    </source>
</reference>
<evidence type="ECO:0000313" key="1">
    <source>
        <dbReference type="EMBL" id="PBL04201.1"/>
    </source>
</evidence>
<dbReference type="EMBL" id="KZ293644">
    <property type="protein sequence ID" value="PBL04201.1"/>
    <property type="molecule type" value="Genomic_DNA"/>
</dbReference>
<keyword evidence="2" id="KW-1185">Reference proteome</keyword>
<accession>A0A2H3ED81</accession>
<dbReference type="Proteomes" id="UP000217790">
    <property type="component" value="Unassembled WGS sequence"/>
</dbReference>